<dbReference type="EMBL" id="FQVU01000002">
    <property type="protein sequence ID" value="SHG13339.1"/>
    <property type="molecule type" value="Genomic_DNA"/>
</dbReference>
<gene>
    <name evidence="1" type="ORF">SAMN05443575_1463</name>
</gene>
<keyword evidence="2" id="KW-1185">Reference proteome</keyword>
<accession>A0A1M5HBH2</accession>
<dbReference type="Proteomes" id="UP000186132">
    <property type="component" value="Unassembled WGS sequence"/>
</dbReference>
<evidence type="ECO:0000313" key="1">
    <source>
        <dbReference type="EMBL" id="SHG13339.1"/>
    </source>
</evidence>
<dbReference type="AlphaFoldDB" id="A0A1M5HBH2"/>
<evidence type="ECO:0000313" key="2">
    <source>
        <dbReference type="Proteomes" id="UP000186132"/>
    </source>
</evidence>
<dbReference type="RefSeq" id="WP_073388123.1">
    <property type="nucleotide sequence ID" value="NZ_FQVU01000002.1"/>
</dbReference>
<proteinExistence type="predicted"/>
<reference evidence="1 2" key="1">
    <citation type="submission" date="2016-11" db="EMBL/GenBank/DDBJ databases">
        <authorList>
            <person name="Jaros S."/>
            <person name="Januszkiewicz K."/>
            <person name="Wedrychowicz H."/>
        </authorList>
    </citation>
    <scope>NUCLEOTIDE SEQUENCE [LARGE SCALE GENOMIC DNA]</scope>
    <source>
        <strain evidence="1 2">DSM 45627</strain>
    </source>
</reference>
<organism evidence="1 2">
    <name type="scientific">Jatrophihabitans endophyticus</name>
    <dbReference type="NCBI Taxonomy" id="1206085"/>
    <lineage>
        <taxon>Bacteria</taxon>
        <taxon>Bacillati</taxon>
        <taxon>Actinomycetota</taxon>
        <taxon>Actinomycetes</taxon>
        <taxon>Jatrophihabitantales</taxon>
        <taxon>Jatrophihabitantaceae</taxon>
        <taxon>Jatrophihabitans</taxon>
    </lineage>
</organism>
<protein>
    <submittedName>
        <fullName evidence="1">Uncharacterized protein</fullName>
    </submittedName>
</protein>
<name>A0A1M5HBH2_9ACTN</name>
<sequence>MGESFKHFPGITVQWRDPTGPWSTYYAAQQASRRMMEEHEAHGVVGDAEHWECPKCQLQHYLSPERRPGETLFSYGARRLLGG</sequence>